<protein>
    <submittedName>
        <fullName evidence="2">Diguanylate cyclase (GGDEF) domain-containing protein</fullName>
    </submittedName>
</protein>
<dbReference type="InterPro" id="IPR035919">
    <property type="entry name" value="EAL_sf"/>
</dbReference>
<dbReference type="PROSITE" id="PS50883">
    <property type="entry name" value="EAL"/>
    <property type="match status" value="1"/>
</dbReference>
<proteinExistence type="predicted"/>
<organism evidence="2 3">
    <name type="scientific">Massilia yuzhufengensis</name>
    <dbReference type="NCBI Taxonomy" id="1164594"/>
    <lineage>
        <taxon>Bacteria</taxon>
        <taxon>Pseudomonadati</taxon>
        <taxon>Pseudomonadota</taxon>
        <taxon>Betaproteobacteria</taxon>
        <taxon>Burkholderiales</taxon>
        <taxon>Oxalobacteraceae</taxon>
        <taxon>Telluria group</taxon>
        <taxon>Massilia</taxon>
    </lineage>
</organism>
<dbReference type="SMART" id="SM00052">
    <property type="entry name" value="EAL"/>
    <property type="match status" value="1"/>
</dbReference>
<dbReference type="SUPFAM" id="SSF55781">
    <property type="entry name" value="GAF domain-like"/>
    <property type="match status" value="1"/>
</dbReference>
<dbReference type="PANTHER" id="PTHR33121">
    <property type="entry name" value="CYCLIC DI-GMP PHOSPHODIESTERASE PDEF"/>
    <property type="match status" value="1"/>
</dbReference>
<accession>A0A1I1VQM3</accession>
<dbReference type="InterPro" id="IPR001633">
    <property type="entry name" value="EAL_dom"/>
</dbReference>
<dbReference type="Gene3D" id="3.20.20.450">
    <property type="entry name" value="EAL domain"/>
    <property type="match status" value="1"/>
</dbReference>
<name>A0A1I1VQM3_9BURK</name>
<evidence type="ECO:0000313" key="2">
    <source>
        <dbReference type="EMBL" id="SFD85347.1"/>
    </source>
</evidence>
<dbReference type="Pfam" id="PF00990">
    <property type="entry name" value="GGDEF"/>
    <property type="match status" value="1"/>
</dbReference>
<dbReference type="PANTHER" id="PTHR33121:SF70">
    <property type="entry name" value="SIGNALING PROTEIN YKOW"/>
    <property type="match status" value="1"/>
</dbReference>
<dbReference type="SUPFAM" id="SSF141868">
    <property type="entry name" value="EAL domain-like"/>
    <property type="match status" value="1"/>
</dbReference>
<dbReference type="GO" id="GO:0071111">
    <property type="term" value="F:cyclic-guanylate-specific phosphodiesterase activity"/>
    <property type="evidence" value="ECO:0007669"/>
    <property type="project" value="InterPro"/>
</dbReference>
<dbReference type="STRING" id="1164594.SAMN05216204_14115"/>
<dbReference type="AlphaFoldDB" id="A0A1I1VQM3"/>
<keyword evidence="3" id="KW-1185">Reference proteome</keyword>
<evidence type="ECO:0000313" key="3">
    <source>
        <dbReference type="Proteomes" id="UP000198639"/>
    </source>
</evidence>
<dbReference type="InterPro" id="IPR043128">
    <property type="entry name" value="Rev_trsase/Diguanyl_cyclase"/>
</dbReference>
<dbReference type="CDD" id="cd01948">
    <property type="entry name" value="EAL"/>
    <property type="match status" value="1"/>
</dbReference>
<dbReference type="CDD" id="cd01949">
    <property type="entry name" value="GGDEF"/>
    <property type="match status" value="1"/>
</dbReference>
<dbReference type="SUPFAM" id="SSF55073">
    <property type="entry name" value="Nucleotide cyclase"/>
    <property type="match status" value="1"/>
</dbReference>
<feature type="domain" description="EAL" evidence="1">
    <location>
        <begin position="217"/>
        <end position="475"/>
    </location>
</feature>
<evidence type="ECO:0000259" key="1">
    <source>
        <dbReference type="PROSITE" id="PS50883"/>
    </source>
</evidence>
<dbReference type="RefSeq" id="WP_091876941.1">
    <property type="nucleotide sequence ID" value="NZ_FOLD01000041.1"/>
</dbReference>
<dbReference type="Pfam" id="PF00563">
    <property type="entry name" value="EAL"/>
    <property type="match status" value="1"/>
</dbReference>
<gene>
    <name evidence="2" type="ORF">SAMN05216204_14115</name>
</gene>
<dbReference type="NCBIfam" id="TIGR00254">
    <property type="entry name" value="GGDEF"/>
    <property type="match status" value="1"/>
</dbReference>
<dbReference type="InterPro" id="IPR000160">
    <property type="entry name" value="GGDEF_dom"/>
</dbReference>
<dbReference type="PROSITE" id="PS51257">
    <property type="entry name" value="PROKAR_LIPOPROTEIN"/>
    <property type="match status" value="1"/>
</dbReference>
<dbReference type="EMBL" id="FOLD01000041">
    <property type="protein sequence ID" value="SFD85347.1"/>
    <property type="molecule type" value="Genomic_DNA"/>
</dbReference>
<dbReference type="InterPro" id="IPR029787">
    <property type="entry name" value="Nucleotide_cyclase"/>
</dbReference>
<dbReference type="InterPro" id="IPR050706">
    <property type="entry name" value="Cyclic-di-GMP_PDE-like"/>
</dbReference>
<dbReference type="Proteomes" id="UP000198639">
    <property type="component" value="Unassembled WGS sequence"/>
</dbReference>
<dbReference type="Gene3D" id="3.30.70.270">
    <property type="match status" value="1"/>
</dbReference>
<sequence>MRHYAAATLFSRRGYVLGTLWVMACVPGRLDESQRMLLQGLARLVVDALELRYCDAVTGMHNRSSLVQQLQDLITLSDLPEVVVGHIDLAGFHQINEIYGRETGDRILAEAGSRLQRWTGPAGLAGHLGGDRFGFVLRGPVPDERLPDLRLAIDAPLVLPEGRLHPLSARIGVVRESLPTRLSAGGLFDMAETAGSTIGVMHGFSVLREYGGVMRDRSRMLEALLDVLKGSPDAGDLSVFYQPQVNVEHGCLIGFEALVRWRHPQLGMVPAASFVSLAEGSGHCFELDMQVAARVCRMLRQWRDAGLPAVPVSLNLSRASLVNPRLPQAIAALLGETALPGGLLEVEVTEGQLLEAPQALQVCVAALRALGLRIAIDDFGIGYSNLDAIASLRFDRLKVDRRFVHGVADTTTTASLFQLIQGVARVSGAELLCEGLERQSDLDWLRSHHAYCVQGWYFSMAQPAEQAERLLRSWQDQLREPAARPDLHALFA</sequence>
<reference evidence="3" key="1">
    <citation type="submission" date="2016-10" db="EMBL/GenBank/DDBJ databases">
        <authorList>
            <person name="Varghese N."/>
            <person name="Submissions S."/>
        </authorList>
    </citation>
    <scope>NUCLEOTIDE SEQUENCE [LARGE SCALE GENOMIC DNA]</scope>
    <source>
        <strain evidence="3">CGMCC 1.12041</strain>
    </source>
</reference>
<dbReference type="SMART" id="SM00267">
    <property type="entry name" value="GGDEF"/>
    <property type="match status" value="1"/>
</dbReference>